<keyword evidence="2" id="KW-1185">Reference proteome</keyword>
<sequence length="83" mass="9039">MTITHRMEMNSEIMLGKPVIRETRIPVERIFCKHGEGASEADLCDAYPGFTPEDIRAAAVLAADVLAHMETILLEPSDITAAG</sequence>
<reference evidence="1 2" key="1">
    <citation type="submission" date="2018-11" db="EMBL/GenBank/DDBJ databases">
        <title>Genomic Encyclopedia of Type Strains, Phase IV (KMG-IV): sequencing the most valuable type-strain genomes for metagenomic binning, comparative biology and taxonomic classification.</title>
        <authorList>
            <person name="Goeker M."/>
        </authorList>
    </citation>
    <scope>NUCLEOTIDE SEQUENCE [LARGE SCALE GENOMIC DNA]</scope>
    <source>
        <strain evidence="1 2">DSM 22027</strain>
    </source>
</reference>
<comment type="caution">
    <text evidence="1">The sequence shown here is derived from an EMBL/GenBank/DDBJ whole genome shotgun (WGS) entry which is preliminary data.</text>
</comment>
<dbReference type="InterPro" id="IPR007367">
    <property type="entry name" value="DUF433"/>
</dbReference>
<accession>A0A3N1UMK7</accession>
<dbReference type="InterPro" id="IPR009057">
    <property type="entry name" value="Homeodomain-like_sf"/>
</dbReference>
<dbReference type="PANTHER" id="PTHR34849">
    <property type="entry name" value="SSL5025 PROTEIN"/>
    <property type="match status" value="1"/>
</dbReference>
<dbReference type="OrthoDB" id="200074at2"/>
<evidence type="ECO:0000313" key="1">
    <source>
        <dbReference type="EMBL" id="ROQ90978.1"/>
    </source>
</evidence>
<dbReference type="RefSeq" id="WP_123290708.1">
    <property type="nucleotide sequence ID" value="NZ_RJVA01000013.1"/>
</dbReference>
<dbReference type="AlphaFoldDB" id="A0A3N1UMK7"/>
<dbReference type="Proteomes" id="UP000276223">
    <property type="component" value="Unassembled WGS sequence"/>
</dbReference>
<gene>
    <name evidence="1" type="ORF">EDC27_2250</name>
</gene>
<organism evidence="1 2">
    <name type="scientific">Desulfosoma caldarium</name>
    <dbReference type="NCBI Taxonomy" id="610254"/>
    <lineage>
        <taxon>Bacteria</taxon>
        <taxon>Pseudomonadati</taxon>
        <taxon>Thermodesulfobacteriota</taxon>
        <taxon>Syntrophobacteria</taxon>
        <taxon>Syntrophobacterales</taxon>
        <taxon>Syntrophobacteraceae</taxon>
        <taxon>Desulfosoma</taxon>
    </lineage>
</organism>
<dbReference type="Gene3D" id="1.10.10.10">
    <property type="entry name" value="Winged helix-like DNA-binding domain superfamily/Winged helix DNA-binding domain"/>
    <property type="match status" value="1"/>
</dbReference>
<dbReference type="PANTHER" id="PTHR34849:SF3">
    <property type="entry name" value="SSR2962 PROTEIN"/>
    <property type="match status" value="1"/>
</dbReference>
<name>A0A3N1UMK7_9BACT</name>
<protein>
    <submittedName>
        <fullName evidence="1">Uncharacterized protein (DUF433 family)</fullName>
    </submittedName>
</protein>
<dbReference type="Pfam" id="PF04255">
    <property type="entry name" value="DUF433"/>
    <property type="match status" value="1"/>
</dbReference>
<dbReference type="SUPFAM" id="SSF46689">
    <property type="entry name" value="Homeodomain-like"/>
    <property type="match status" value="1"/>
</dbReference>
<dbReference type="EMBL" id="RJVA01000013">
    <property type="protein sequence ID" value="ROQ90978.1"/>
    <property type="molecule type" value="Genomic_DNA"/>
</dbReference>
<dbReference type="InterPro" id="IPR036388">
    <property type="entry name" value="WH-like_DNA-bd_sf"/>
</dbReference>
<evidence type="ECO:0000313" key="2">
    <source>
        <dbReference type="Proteomes" id="UP000276223"/>
    </source>
</evidence>
<proteinExistence type="predicted"/>